<evidence type="ECO:0000313" key="5">
    <source>
        <dbReference type="Proteomes" id="UP001143981"/>
    </source>
</evidence>
<evidence type="ECO:0000256" key="2">
    <source>
        <dbReference type="ARBA" id="ARBA00022980"/>
    </source>
</evidence>
<dbReference type="GO" id="GO:0005840">
    <property type="term" value="C:ribosome"/>
    <property type="evidence" value="ECO:0007669"/>
    <property type="project" value="UniProtKB-KW"/>
</dbReference>
<dbReference type="PANTHER" id="PTHR11560">
    <property type="entry name" value="39S RIBOSOMAL PROTEIN L10, MITOCHONDRIAL"/>
    <property type="match status" value="1"/>
</dbReference>
<dbReference type="EMBL" id="JANBOI010001074">
    <property type="protein sequence ID" value="KAJ1727509.1"/>
    <property type="molecule type" value="Genomic_DNA"/>
</dbReference>
<accession>A0A9W7Y9B3</accession>
<evidence type="ECO:0000313" key="4">
    <source>
        <dbReference type="EMBL" id="KAJ1727509.1"/>
    </source>
</evidence>
<keyword evidence="5" id="KW-1185">Reference proteome</keyword>
<dbReference type="AlphaFoldDB" id="A0A9W7Y9B3"/>
<dbReference type="InterPro" id="IPR001790">
    <property type="entry name" value="Ribosomal_uL10"/>
</dbReference>
<keyword evidence="2" id="KW-0689">Ribosomal protein</keyword>
<protein>
    <submittedName>
        <fullName evidence="4">Uncharacterized protein</fullName>
    </submittedName>
</protein>
<dbReference type="GO" id="GO:1990904">
    <property type="term" value="C:ribonucleoprotein complex"/>
    <property type="evidence" value="ECO:0007669"/>
    <property type="project" value="UniProtKB-KW"/>
</dbReference>
<dbReference type="Pfam" id="PF00466">
    <property type="entry name" value="Ribosomal_L10"/>
    <property type="match status" value="1"/>
</dbReference>
<dbReference type="OrthoDB" id="360689at2759"/>
<organism evidence="4 5">
    <name type="scientific">Coemansia biformis</name>
    <dbReference type="NCBI Taxonomy" id="1286918"/>
    <lineage>
        <taxon>Eukaryota</taxon>
        <taxon>Fungi</taxon>
        <taxon>Fungi incertae sedis</taxon>
        <taxon>Zoopagomycota</taxon>
        <taxon>Kickxellomycotina</taxon>
        <taxon>Kickxellomycetes</taxon>
        <taxon>Kickxellales</taxon>
        <taxon>Kickxellaceae</taxon>
        <taxon>Coemansia</taxon>
    </lineage>
</organism>
<dbReference type="Proteomes" id="UP001143981">
    <property type="component" value="Unassembled WGS sequence"/>
</dbReference>
<keyword evidence="3" id="KW-0687">Ribonucleoprotein</keyword>
<proteinExistence type="inferred from homology"/>
<dbReference type="InterPro" id="IPR047865">
    <property type="entry name" value="Ribosomal_uL10_bac_type"/>
</dbReference>
<dbReference type="SUPFAM" id="SSF160369">
    <property type="entry name" value="Ribosomal protein L10-like"/>
    <property type="match status" value="1"/>
</dbReference>
<evidence type="ECO:0000256" key="3">
    <source>
        <dbReference type="ARBA" id="ARBA00023274"/>
    </source>
</evidence>
<evidence type="ECO:0000256" key="1">
    <source>
        <dbReference type="ARBA" id="ARBA00008889"/>
    </source>
</evidence>
<reference evidence="4" key="1">
    <citation type="submission" date="2022-07" db="EMBL/GenBank/DDBJ databases">
        <title>Phylogenomic reconstructions and comparative analyses of Kickxellomycotina fungi.</title>
        <authorList>
            <person name="Reynolds N.K."/>
            <person name="Stajich J.E."/>
            <person name="Barry K."/>
            <person name="Grigoriev I.V."/>
            <person name="Crous P."/>
            <person name="Smith M.E."/>
        </authorList>
    </citation>
    <scope>NUCLEOTIDE SEQUENCE</scope>
    <source>
        <strain evidence="4">BCRC 34381</strain>
    </source>
</reference>
<comment type="similarity">
    <text evidence="1">Belongs to the universal ribosomal protein uL10 family.</text>
</comment>
<name>A0A9W7Y9B3_9FUNG</name>
<feature type="non-terminal residue" evidence="4">
    <location>
        <position position="122"/>
    </location>
</feature>
<sequence length="122" mass="13572">MLARLSAVIQPRARVLGAVIARRALSGGLERSRAPKTQTTYKKPFSQRKQYLFGEYDRSFAQSPGVIVVQHYNLSGSEQLEQRQSLKLSAHGAKLLVVRSKMVKAVLRDTRFGNLGDLFTGP</sequence>
<dbReference type="Gene3D" id="3.30.70.1730">
    <property type="match status" value="1"/>
</dbReference>
<comment type="caution">
    <text evidence="4">The sequence shown here is derived from an EMBL/GenBank/DDBJ whole genome shotgun (WGS) entry which is preliminary data.</text>
</comment>
<dbReference type="InterPro" id="IPR043141">
    <property type="entry name" value="Ribosomal_uL10-like_sf"/>
</dbReference>
<gene>
    <name evidence="4" type="ORF">LPJ61_004530</name>
</gene>